<name>A0A2S0PD97_9NEIS</name>
<dbReference type="Proteomes" id="UP000244173">
    <property type="component" value="Chromosome"/>
</dbReference>
<dbReference type="RefSeq" id="WP_107889900.1">
    <property type="nucleotide sequence ID" value="NZ_CP028519.1"/>
</dbReference>
<organism evidence="1 2">
    <name type="scientific">Microvirgula aerodenitrificans</name>
    <dbReference type="NCBI Taxonomy" id="57480"/>
    <lineage>
        <taxon>Bacteria</taxon>
        <taxon>Pseudomonadati</taxon>
        <taxon>Pseudomonadota</taxon>
        <taxon>Betaproteobacteria</taxon>
        <taxon>Neisseriales</taxon>
        <taxon>Aquaspirillaceae</taxon>
        <taxon>Microvirgula</taxon>
    </lineage>
</organism>
<dbReference type="KEGG" id="maer:DAI18_15905"/>
<evidence type="ECO:0000313" key="1">
    <source>
        <dbReference type="EMBL" id="AVY95359.1"/>
    </source>
</evidence>
<proteinExistence type="predicted"/>
<gene>
    <name evidence="1" type="ORF">DAI18_15905</name>
</gene>
<dbReference type="AlphaFoldDB" id="A0A2S0PD97"/>
<dbReference type="EMBL" id="CP028519">
    <property type="protein sequence ID" value="AVY95359.1"/>
    <property type="molecule type" value="Genomic_DNA"/>
</dbReference>
<accession>A0A2S0PD97</accession>
<keyword evidence="2" id="KW-1185">Reference proteome</keyword>
<evidence type="ECO:0000313" key="2">
    <source>
        <dbReference type="Proteomes" id="UP000244173"/>
    </source>
</evidence>
<protein>
    <submittedName>
        <fullName evidence="1">Uncharacterized protein</fullName>
    </submittedName>
</protein>
<reference evidence="1 2" key="1">
    <citation type="submission" date="2018-04" db="EMBL/GenBank/DDBJ databases">
        <title>Denitrifier Microvirgula.</title>
        <authorList>
            <person name="Anderson E."/>
            <person name="Jang J."/>
            <person name="Ishii S."/>
        </authorList>
    </citation>
    <scope>NUCLEOTIDE SEQUENCE [LARGE SCALE GENOMIC DNA]</scope>
    <source>
        <strain evidence="1 2">BE2.4</strain>
    </source>
</reference>
<sequence>MTVFFCVDTGTQYADLSPWIRTAADPVQANNVVSNQVRAPRLPGNRLFVPGLNSCSAYVIVTDTHIYVQHNVQILANGTLQTPATADARFTTFYNNSHDPNEVVRQRFAMAASVADNQDWTRPAYVTQLSGNGGTVTAQIDVNTVAVVAVTHGGAGWTLAANLFAVTPRMEWATPQSARVDVP</sequence>